<evidence type="ECO:0000313" key="4">
    <source>
        <dbReference type="Proteomes" id="UP001321477"/>
    </source>
</evidence>
<sequence length="290" mass="30535">MGESKVESDAGAVFGAASATFTELDEVLWDPISRATLLRSAPQFGERVLDVCAGDGASAVPSASLVGPGGLVDAVDRSDEMAALIRERAGDHLTWLRVHAADATTWPWTGYDLVQCVLGVFFFEDVAGGVGHLVQCARPGGRIALTIWPPGALDPLPEVLASALADEGRPPTRPEDLSPVLPGAESAGGFAQWLADRGAVDVRAELVPRRLDLDPDVAWRLVAGTGLRALLGDLDDEQVERVRTRFLAALEERDVTSIDISTLIAVGRRPEAATTAPDAETADARADADA</sequence>
<name>A0ABM8H391_9MICO</name>
<evidence type="ECO:0000256" key="1">
    <source>
        <dbReference type="SAM" id="MobiDB-lite"/>
    </source>
</evidence>
<keyword evidence="3" id="KW-0808">Transferase</keyword>
<dbReference type="InterPro" id="IPR029063">
    <property type="entry name" value="SAM-dependent_MTases_sf"/>
</dbReference>
<protein>
    <submittedName>
        <fullName evidence="3">Methyltransferase</fullName>
    </submittedName>
</protein>
<dbReference type="Proteomes" id="UP001321477">
    <property type="component" value="Chromosome"/>
</dbReference>
<dbReference type="Gene3D" id="3.40.50.150">
    <property type="entry name" value="Vaccinia Virus protein VP39"/>
    <property type="match status" value="1"/>
</dbReference>
<gene>
    <name evidence="3" type="ORF">GCM10025870_23340</name>
</gene>
<feature type="region of interest" description="Disordered" evidence="1">
    <location>
        <begin position="269"/>
        <end position="290"/>
    </location>
</feature>
<dbReference type="SUPFAM" id="SSF53335">
    <property type="entry name" value="S-adenosyl-L-methionine-dependent methyltransferases"/>
    <property type="match status" value="1"/>
</dbReference>
<evidence type="ECO:0000259" key="2">
    <source>
        <dbReference type="Pfam" id="PF13649"/>
    </source>
</evidence>
<keyword evidence="3" id="KW-0489">Methyltransferase</keyword>
<evidence type="ECO:0000313" key="3">
    <source>
        <dbReference type="EMBL" id="BDZ55261.1"/>
    </source>
</evidence>
<dbReference type="RefSeq" id="WP_234659925.1">
    <property type="nucleotide sequence ID" value="NZ_AP027734.1"/>
</dbReference>
<dbReference type="GO" id="GO:0008168">
    <property type="term" value="F:methyltransferase activity"/>
    <property type="evidence" value="ECO:0007669"/>
    <property type="project" value="UniProtKB-KW"/>
</dbReference>
<dbReference type="GO" id="GO:0032259">
    <property type="term" value="P:methylation"/>
    <property type="evidence" value="ECO:0007669"/>
    <property type="project" value="UniProtKB-KW"/>
</dbReference>
<dbReference type="CDD" id="cd02440">
    <property type="entry name" value="AdoMet_MTases"/>
    <property type="match status" value="1"/>
</dbReference>
<dbReference type="Pfam" id="PF13649">
    <property type="entry name" value="Methyltransf_25"/>
    <property type="match status" value="1"/>
</dbReference>
<dbReference type="EMBL" id="AP027734">
    <property type="protein sequence ID" value="BDZ55261.1"/>
    <property type="molecule type" value="Genomic_DNA"/>
</dbReference>
<reference evidence="4" key="1">
    <citation type="journal article" date="2019" name="Int. J. Syst. Evol. Microbiol.">
        <title>The Global Catalogue of Microorganisms (GCM) 10K type strain sequencing project: providing services to taxonomists for standard genome sequencing and annotation.</title>
        <authorList>
            <consortium name="The Broad Institute Genomics Platform"/>
            <consortium name="The Broad Institute Genome Sequencing Center for Infectious Disease"/>
            <person name="Wu L."/>
            <person name="Ma J."/>
        </authorList>
    </citation>
    <scope>NUCLEOTIDE SEQUENCE [LARGE SCALE GENOMIC DNA]</scope>
    <source>
        <strain evidence="4">NBRC 109019</strain>
    </source>
</reference>
<organism evidence="3 4">
    <name type="scientific">Agromyces marinus</name>
    <dbReference type="NCBI Taxonomy" id="1389020"/>
    <lineage>
        <taxon>Bacteria</taxon>
        <taxon>Bacillati</taxon>
        <taxon>Actinomycetota</taxon>
        <taxon>Actinomycetes</taxon>
        <taxon>Micrococcales</taxon>
        <taxon>Microbacteriaceae</taxon>
        <taxon>Agromyces</taxon>
    </lineage>
</organism>
<keyword evidence="4" id="KW-1185">Reference proteome</keyword>
<accession>A0ABM8H391</accession>
<proteinExistence type="predicted"/>
<dbReference type="InterPro" id="IPR041698">
    <property type="entry name" value="Methyltransf_25"/>
</dbReference>
<feature type="domain" description="Methyltransferase" evidence="2">
    <location>
        <begin position="48"/>
        <end position="141"/>
    </location>
</feature>